<dbReference type="PROSITE" id="PS50206">
    <property type="entry name" value="RHODANESE_3"/>
    <property type="match status" value="1"/>
</dbReference>
<evidence type="ECO:0000256" key="6">
    <source>
        <dbReference type="ARBA" id="ARBA00023180"/>
    </source>
</evidence>
<evidence type="ECO:0000256" key="3">
    <source>
        <dbReference type="ARBA" id="ARBA00012741"/>
    </source>
</evidence>
<keyword evidence="7 9" id="KW-0326">Glycosidase</keyword>
<dbReference type="PANTHER" id="PTHR22762:SF133">
    <property type="entry name" value="P-TYPE DOMAIN-CONTAINING PROTEIN"/>
    <property type="match status" value="1"/>
</dbReference>
<dbReference type="AlphaFoldDB" id="A0A8B7BIY8"/>
<reference evidence="12" key="1">
    <citation type="submission" date="2025-08" db="UniProtKB">
        <authorList>
            <consortium name="RefSeq"/>
        </authorList>
    </citation>
    <scope>IDENTIFICATION</scope>
    <source>
        <tissue evidence="12">Young leaves</tissue>
    </source>
</reference>
<dbReference type="KEGG" id="pda:103697882"/>
<dbReference type="Gene3D" id="2.60.40.1760">
    <property type="entry name" value="glycosyl hydrolase (family 31)"/>
    <property type="match status" value="1"/>
</dbReference>
<dbReference type="SUPFAM" id="SSF74650">
    <property type="entry name" value="Galactose mutarotase-like"/>
    <property type="match status" value="1"/>
</dbReference>
<dbReference type="Gene3D" id="2.60.40.1180">
    <property type="entry name" value="Golgi alpha-mannosidase II"/>
    <property type="match status" value="2"/>
</dbReference>
<accession>A0A8B7BIY8</accession>
<dbReference type="InterPro" id="IPR030458">
    <property type="entry name" value="Glyco_hydro_31_AS"/>
</dbReference>
<protein>
    <recommendedName>
        <fullName evidence="3">alpha-glucosidase</fullName>
        <ecNumber evidence="3">3.2.1.20</ecNumber>
    </recommendedName>
    <alternativeName>
        <fullName evidence="8">Maltase</fullName>
    </alternativeName>
</protein>
<dbReference type="InterPro" id="IPR011013">
    <property type="entry name" value="Gal_mutarotase_sf_dom"/>
</dbReference>
<name>A0A8B7BIY8_PHODC</name>
<proteinExistence type="inferred from homology"/>
<comment type="similarity">
    <text evidence="2 9">Belongs to the glycosyl hydrolase 31 family.</text>
</comment>
<dbReference type="FunFam" id="2.60.40.1180:FF:000044">
    <property type="entry name" value="Alpha-glucosidase 1"/>
    <property type="match status" value="1"/>
</dbReference>
<evidence type="ECO:0000256" key="1">
    <source>
        <dbReference type="ARBA" id="ARBA00001657"/>
    </source>
</evidence>
<organism evidence="11 12">
    <name type="scientific">Phoenix dactylifera</name>
    <name type="common">Date palm</name>
    <dbReference type="NCBI Taxonomy" id="42345"/>
    <lineage>
        <taxon>Eukaryota</taxon>
        <taxon>Viridiplantae</taxon>
        <taxon>Streptophyta</taxon>
        <taxon>Embryophyta</taxon>
        <taxon>Tracheophyta</taxon>
        <taxon>Spermatophyta</taxon>
        <taxon>Magnoliopsida</taxon>
        <taxon>Liliopsida</taxon>
        <taxon>Arecaceae</taxon>
        <taxon>Coryphoideae</taxon>
        <taxon>Phoeniceae</taxon>
        <taxon>Phoenix</taxon>
    </lineage>
</organism>
<dbReference type="Proteomes" id="UP000228380">
    <property type="component" value="Unplaced"/>
</dbReference>
<dbReference type="Pfam" id="PF13802">
    <property type="entry name" value="Gal_mutarotas_2"/>
    <property type="match status" value="1"/>
</dbReference>
<dbReference type="PROSITE" id="PS00129">
    <property type="entry name" value="GLYCOSYL_HYDROL_F31_1"/>
    <property type="match status" value="1"/>
</dbReference>
<dbReference type="SUPFAM" id="SSF51445">
    <property type="entry name" value="(Trans)glycosidases"/>
    <property type="match status" value="1"/>
</dbReference>
<dbReference type="PANTHER" id="PTHR22762">
    <property type="entry name" value="ALPHA-GLUCOSIDASE"/>
    <property type="match status" value="1"/>
</dbReference>
<evidence type="ECO:0000256" key="8">
    <source>
        <dbReference type="ARBA" id="ARBA00041343"/>
    </source>
</evidence>
<evidence type="ECO:0000313" key="11">
    <source>
        <dbReference type="Proteomes" id="UP000228380"/>
    </source>
</evidence>
<dbReference type="GeneID" id="103697882"/>
<feature type="domain" description="Rhodanese" evidence="10">
    <location>
        <begin position="345"/>
        <end position="370"/>
    </location>
</feature>
<dbReference type="RefSeq" id="XP_008778047.3">
    <property type="nucleotide sequence ID" value="XM_008779825.4"/>
</dbReference>
<dbReference type="InterPro" id="IPR030459">
    <property type="entry name" value="Glyco_hydro_31_CS"/>
</dbReference>
<evidence type="ECO:0000313" key="12">
    <source>
        <dbReference type="RefSeq" id="XP_008778047.3"/>
    </source>
</evidence>
<dbReference type="Pfam" id="PF01055">
    <property type="entry name" value="Glyco_hydro_31_2nd"/>
    <property type="match status" value="1"/>
</dbReference>
<dbReference type="FunFam" id="3.20.20.80:FF:000016">
    <property type="entry name" value="Maltase-glucoamylase, intestinal"/>
    <property type="match status" value="1"/>
</dbReference>
<gene>
    <name evidence="12" type="primary">LOC103697882</name>
</gene>
<keyword evidence="4" id="KW-0732">Signal</keyword>
<evidence type="ECO:0000256" key="2">
    <source>
        <dbReference type="ARBA" id="ARBA00007806"/>
    </source>
</evidence>
<dbReference type="GO" id="GO:0090599">
    <property type="term" value="F:alpha-glucosidase activity"/>
    <property type="evidence" value="ECO:0007669"/>
    <property type="project" value="UniProtKB-ARBA"/>
</dbReference>
<dbReference type="InterPro" id="IPR013780">
    <property type="entry name" value="Glyco_hydro_b"/>
</dbReference>
<dbReference type="GO" id="GO:0005975">
    <property type="term" value="P:carbohydrate metabolic process"/>
    <property type="evidence" value="ECO:0007669"/>
    <property type="project" value="InterPro"/>
</dbReference>
<dbReference type="InterPro" id="IPR048395">
    <property type="entry name" value="Glyco_hydro_31_C"/>
</dbReference>
<dbReference type="CDD" id="cd06602">
    <property type="entry name" value="GH31_MGAM_SI_GAA"/>
    <property type="match status" value="1"/>
</dbReference>
<evidence type="ECO:0000256" key="9">
    <source>
        <dbReference type="RuleBase" id="RU361185"/>
    </source>
</evidence>
<keyword evidence="5 9" id="KW-0378">Hydrolase</keyword>
<dbReference type="InterPro" id="IPR001763">
    <property type="entry name" value="Rhodanese-like_dom"/>
</dbReference>
<dbReference type="InterPro" id="IPR000322">
    <property type="entry name" value="Glyco_hydro_31_TIM"/>
</dbReference>
<dbReference type="InterPro" id="IPR025887">
    <property type="entry name" value="Glyco_hydro_31_N_dom"/>
</dbReference>
<dbReference type="InterPro" id="IPR017853">
    <property type="entry name" value="GH"/>
</dbReference>
<keyword evidence="11" id="KW-1185">Reference proteome</keyword>
<dbReference type="Pfam" id="PF21365">
    <property type="entry name" value="Glyco_hydro_31_3rd"/>
    <property type="match status" value="1"/>
</dbReference>
<dbReference type="SUPFAM" id="SSF51011">
    <property type="entry name" value="Glycosyl hydrolase domain"/>
    <property type="match status" value="1"/>
</dbReference>
<dbReference type="Gene3D" id="3.20.20.80">
    <property type="entry name" value="Glycosidases"/>
    <property type="match status" value="1"/>
</dbReference>
<evidence type="ECO:0000259" key="10">
    <source>
        <dbReference type="PROSITE" id="PS50206"/>
    </source>
</evidence>
<dbReference type="CDD" id="cd14752">
    <property type="entry name" value="GH31_N"/>
    <property type="match status" value="1"/>
</dbReference>
<sequence>MVLGQEIELHLRWWCFSQSRKRIVRGMGALSTDNFPLFFFYFFISFCFCSPSHSQQEPAAGSGYKLQSINVNPSGKSLIAKLQLIQKSSIYGPDVQNLNLFASFETKDRLRVRITDSDRQRWEIPPSIIPRKPNLSYRAMPEGNPLKAYQSQPESHVLSFGGSDLLFTPHATTPFTFTITRRSTGDILFDTSPIIVFKDRYLEISSSLPAGRSSLYGLGEHTKKTFRLVPNDTLTMWNSDIAAANTDVNLYGSHPFYVDVRSSSSSSSSNITHPPGVTHGVLLLNSNGMDVIYGGSYITYKVIGGILDFYFFAGPLPLSVMDQYTELIGRPAPMPYWSFGFHQCRYGYKNVSDLEGVVAGYARAKIPLEVMWTDIDHMDGFKDFTLDPINFPADKMKAFVEQLHQNGQKYVVILDPGISVNNTYDTFLRGMKDGIFLKRDGDYYLGKVWPGPVYFPDFLNPAAAEFWAREIDIFRKTLPVDGLWIDMNEISNFITSPPLNSLDDPPYKINNDGVRRPINNLTVPASALHYGNLSEYDVHNLYGFLEAKATHDGLMKSTGKRPFVLSRSSFVGSGKYTAHWTGDNAAKWEDLGYSISSILNSGLFGIPMVGADICGFGGDTTEELCGRWIQLGAFYPFARDHSSIDSNRRELYLWDSVARSARKALGLRYRLLPYFYTLMYEAHVKGAPIARPLFFSFPEDVKTYDISMQFLIGKGVMVSPVLKQGVVSVDAYFPKGKWFNLFNHSQTVSSDSGKYVTLDAPEDTTNVHVRGGNILVMQEEAMTLQLARQSGFELLVVLDEDNNATGEVYLDDGEVVEMASEENQWSLVRFSSVIEDKDVKVRSEVVNGAYALNQKLILEKVVFLGLELKETPKMATIFVNGMEVSSNSEVSARYQMNGRLGVAEIEGLSQLIGEEFELKFKLTN</sequence>
<evidence type="ECO:0000256" key="7">
    <source>
        <dbReference type="ARBA" id="ARBA00023295"/>
    </source>
</evidence>
<evidence type="ECO:0000256" key="4">
    <source>
        <dbReference type="ARBA" id="ARBA00022729"/>
    </source>
</evidence>
<dbReference type="PROSITE" id="PS00707">
    <property type="entry name" value="GLYCOSYL_HYDROL_F31_2"/>
    <property type="match status" value="1"/>
</dbReference>
<dbReference type="EC" id="3.2.1.20" evidence="3"/>
<evidence type="ECO:0000256" key="5">
    <source>
        <dbReference type="ARBA" id="ARBA00022801"/>
    </source>
</evidence>
<dbReference type="GO" id="GO:0030246">
    <property type="term" value="F:carbohydrate binding"/>
    <property type="evidence" value="ECO:0007669"/>
    <property type="project" value="InterPro"/>
</dbReference>
<dbReference type="OrthoDB" id="5839090at2759"/>
<keyword evidence="6" id="KW-0325">Glycoprotein</keyword>
<comment type="catalytic activity">
    <reaction evidence="1">
        <text>Hydrolysis of terminal, non-reducing (1-&gt;4)-linked alpha-D-glucose residues with release of alpha-D-glucose.</text>
        <dbReference type="EC" id="3.2.1.20"/>
    </reaction>
</comment>